<evidence type="ECO:0000313" key="3">
    <source>
        <dbReference type="EMBL" id="MPL57166.1"/>
    </source>
</evidence>
<dbReference type="Pfam" id="PF01757">
    <property type="entry name" value="Acyl_transf_3"/>
    <property type="match status" value="1"/>
</dbReference>
<feature type="transmembrane region" description="Helical" evidence="1">
    <location>
        <begin position="37"/>
        <end position="57"/>
    </location>
</feature>
<feature type="transmembrane region" description="Helical" evidence="1">
    <location>
        <begin position="167"/>
        <end position="187"/>
    </location>
</feature>
<dbReference type="GO" id="GO:0016747">
    <property type="term" value="F:acyltransferase activity, transferring groups other than amino-acyl groups"/>
    <property type="evidence" value="ECO:0007669"/>
    <property type="project" value="InterPro"/>
</dbReference>
<sequence length="373" mass="42015">MQPACPAWRVTLLSGIVPGAISHISTKAAPMHYPHIALLKTKCLFLVVVMHCVMFYATPFPFWELYADTPQPWADLFTAISGSTLIQCFMFASGFLFAASWDAGKRTPLQHALHRGRRLLLPWFGMGMLWVAPLYTLFSIPAFGHPADATLLETWKSVALGLFTDHLWFLLVLFWITLFWIIALWILQKLGRDTALTGGMVALVAALCLQNYGGWLKWYCLWEAPSFILCYYMGIVAFRNHEALNALCRTRPLALGLGLTALIVLLWPYASAPVSGWIVSLLCALLVYHMFLLTAGLYPLLQAFAPFAWFERNGFRFYLFHLPTPLLVFMWLYKPLQLPPVAFVLLNIAITLTVTSALVAASRKLEEKLGIKL</sequence>
<organism evidence="3">
    <name type="scientific">bioreactor metagenome</name>
    <dbReference type="NCBI Taxonomy" id="1076179"/>
    <lineage>
        <taxon>unclassified sequences</taxon>
        <taxon>metagenomes</taxon>
        <taxon>ecological metagenomes</taxon>
    </lineage>
</organism>
<reference evidence="3" key="1">
    <citation type="submission" date="2019-08" db="EMBL/GenBank/DDBJ databases">
        <authorList>
            <person name="Kucharzyk K."/>
            <person name="Murdoch R.W."/>
            <person name="Higgins S."/>
            <person name="Loffler F."/>
        </authorList>
    </citation>
    <scope>NUCLEOTIDE SEQUENCE</scope>
</reference>
<gene>
    <name evidence="3" type="ORF">SDC9_02664</name>
</gene>
<feature type="domain" description="Acyltransferase 3" evidence="2">
    <location>
        <begin position="38"/>
        <end position="357"/>
    </location>
</feature>
<dbReference type="EMBL" id="VSSQ01000004">
    <property type="protein sequence ID" value="MPL57166.1"/>
    <property type="molecule type" value="Genomic_DNA"/>
</dbReference>
<feature type="transmembrane region" description="Helical" evidence="1">
    <location>
        <begin position="253"/>
        <end position="270"/>
    </location>
</feature>
<feature type="transmembrane region" description="Helical" evidence="1">
    <location>
        <begin position="313"/>
        <end position="333"/>
    </location>
</feature>
<evidence type="ECO:0000256" key="1">
    <source>
        <dbReference type="SAM" id="Phobius"/>
    </source>
</evidence>
<feature type="transmembrane region" description="Helical" evidence="1">
    <location>
        <begin position="224"/>
        <end position="241"/>
    </location>
</feature>
<keyword evidence="1" id="KW-1133">Transmembrane helix</keyword>
<dbReference type="InterPro" id="IPR002656">
    <property type="entry name" value="Acyl_transf_3_dom"/>
</dbReference>
<feature type="transmembrane region" description="Helical" evidence="1">
    <location>
        <begin position="276"/>
        <end position="301"/>
    </location>
</feature>
<dbReference type="AlphaFoldDB" id="A0A644SR78"/>
<keyword evidence="1" id="KW-0812">Transmembrane</keyword>
<feature type="transmembrane region" description="Helical" evidence="1">
    <location>
        <begin position="77"/>
        <end position="99"/>
    </location>
</feature>
<protein>
    <recommendedName>
        <fullName evidence="2">Acyltransferase 3 domain-containing protein</fullName>
    </recommendedName>
</protein>
<accession>A0A644SR78</accession>
<comment type="caution">
    <text evidence="3">The sequence shown here is derived from an EMBL/GenBank/DDBJ whole genome shotgun (WGS) entry which is preliminary data.</text>
</comment>
<evidence type="ECO:0000259" key="2">
    <source>
        <dbReference type="Pfam" id="PF01757"/>
    </source>
</evidence>
<keyword evidence="1" id="KW-0472">Membrane</keyword>
<feature type="transmembrane region" description="Helical" evidence="1">
    <location>
        <begin position="194"/>
        <end position="212"/>
    </location>
</feature>
<proteinExistence type="predicted"/>
<name>A0A644SR78_9ZZZZ</name>
<feature type="transmembrane region" description="Helical" evidence="1">
    <location>
        <begin position="339"/>
        <end position="361"/>
    </location>
</feature>
<feature type="transmembrane region" description="Helical" evidence="1">
    <location>
        <begin position="120"/>
        <end position="147"/>
    </location>
</feature>